<dbReference type="EMBL" id="JAHMHS010000101">
    <property type="protein sequence ID" value="KAK1718700.1"/>
    <property type="molecule type" value="Genomic_DNA"/>
</dbReference>
<dbReference type="GeneID" id="85387252"/>
<comment type="caution">
    <text evidence="2">The sequence shown here is derived from an EMBL/GenBank/DDBJ whole genome shotgun (WGS) entry which is preliminary data.</text>
</comment>
<dbReference type="RefSeq" id="XP_060361200.1">
    <property type="nucleotide sequence ID" value="XM_060503353.1"/>
</dbReference>
<name>A0AAD8UG81_GLOAC</name>
<dbReference type="PANTHER" id="PTHR46310:SF7">
    <property type="entry name" value="AMIDASE 1"/>
    <property type="match status" value="1"/>
</dbReference>
<protein>
    <recommendedName>
        <fullName evidence="1">Amidase domain-containing protein</fullName>
    </recommendedName>
</protein>
<dbReference type="InterPro" id="IPR023631">
    <property type="entry name" value="Amidase_dom"/>
</dbReference>
<dbReference type="Gene3D" id="3.90.1300.10">
    <property type="entry name" value="Amidase signature (AS) domain"/>
    <property type="match status" value="1"/>
</dbReference>
<dbReference type="InterPro" id="IPR036928">
    <property type="entry name" value="AS_sf"/>
</dbReference>
<sequence>NDEVSCEICLKHVCYFSNQLEIEEYVLQLLASWACQHFFYVIGSERIPPGPYFLSNRGIFSPCRRFSDNSESFVLSTTSSQEDPQAYQTLNAATFGASSFRLAIPSRIKSSKAGHTPLAGLRVAVKDLFHLKGVHTGCRNRGYRRLHGPVNASSDAVQRVIDLEGVIVGKAKTVEFGGSQQVISDWYDYFDPTNVRGDGCLAGIGSSIGSASSLAACRWLDITLGMDGKL</sequence>
<reference evidence="2" key="1">
    <citation type="submission" date="2021-12" db="EMBL/GenBank/DDBJ databases">
        <title>Comparative genomics, transcriptomics and evolutionary studies reveal genomic signatures of adaptation to plant cell wall in hemibiotrophic fungi.</title>
        <authorList>
            <consortium name="DOE Joint Genome Institute"/>
            <person name="Baroncelli R."/>
            <person name="Diaz J.F."/>
            <person name="Benocci T."/>
            <person name="Peng M."/>
            <person name="Battaglia E."/>
            <person name="Haridas S."/>
            <person name="Andreopoulos W."/>
            <person name="Labutti K."/>
            <person name="Pangilinan J."/>
            <person name="Floch G.L."/>
            <person name="Makela M.R."/>
            <person name="Henrissat B."/>
            <person name="Grigoriev I.V."/>
            <person name="Crouch J.A."/>
            <person name="De Vries R.P."/>
            <person name="Sukno S.A."/>
            <person name="Thon M.R."/>
        </authorList>
    </citation>
    <scope>NUCLEOTIDE SEQUENCE</scope>
    <source>
        <strain evidence="2">CBS 112980</strain>
    </source>
</reference>
<gene>
    <name evidence="2" type="ORF">BDZ83DRAFT_535625</name>
</gene>
<accession>A0AAD8UG81</accession>
<evidence type="ECO:0000259" key="1">
    <source>
        <dbReference type="Pfam" id="PF01425"/>
    </source>
</evidence>
<proteinExistence type="predicted"/>
<dbReference type="AlphaFoldDB" id="A0AAD8UG81"/>
<feature type="non-terminal residue" evidence="2">
    <location>
        <position position="1"/>
    </location>
</feature>
<evidence type="ECO:0000313" key="2">
    <source>
        <dbReference type="EMBL" id="KAK1718700.1"/>
    </source>
</evidence>
<feature type="non-terminal residue" evidence="2">
    <location>
        <position position="230"/>
    </location>
</feature>
<evidence type="ECO:0000313" key="3">
    <source>
        <dbReference type="Proteomes" id="UP001244207"/>
    </source>
</evidence>
<organism evidence="2 3">
    <name type="scientific">Glomerella acutata</name>
    <name type="common">Colletotrichum acutatum</name>
    <dbReference type="NCBI Taxonomy" id="27357"/>
    <lineage>
        <taxon>Eukaryota</taxon>
        <taxon>Fungi</taxon>
        <taxon>Dikarya</taxon>
        <taxon>Ascomycota</taxon>
        <taxon>Pezizomycotina</taxon>
        <taxon>Sordariomycetes</taxon>
        <taxon>Hypocreomycetidae</taxon>
        <taxon>Glomerellales</taxon>
        <taxon>Glomerellaceae</taxon>
        <taxon>Colletotrichum</taxon>
        <taxon>Colletotrichum acutatum species complex</taxon>
    </lineage>
</organism>
<keyword evidence="3" id="KW-1185">Reference proteome</keyword>
<dbReference type="Pfam" id="PF01425">
    <property type="entry name" value="Amidase"/>
    <property type="match status" value="1"/>
</dbReference>
<feature type="domain" description="Amidase" evidence="1">
    <location>
        <begin position="88"/>
        <end position="225"/>
    </location>
</feature>
<dbReference type="SUPFAM" id="SSF75304">
    <property type="entry name" value="Amidase signature (AS) enzymes"/>
    <property type="match status" value="1"/>
</dbReference>
<dbReference type="Proteomes" id="UP001244207">
    <property type="component" value="Unassembled WGS sequence"/>
</dbReference>
<dbReference type="PANTHER" id="PTHR46310">
    <property type="entry name" value="AMIDASE 1"/>
    <property type="match status" value="1"/>
</dbReference>